<dbReference type="SMART" id="SM01153">
    <property type="entry name" value="DUF1693"/>
    <property type="match status" value="1"/>
</dbReference>
<dbReference type="GO" id="GO:0048255">
    <property type="term" value="P:mRNA stabilization"/>
    <property type="evidence" value="ECO:0007669"/>
    <property type="project" value="TreeGrafter"/>
</dbReference>
<dbReference type="InterPro" id="IPR012937">
    <property type="entry name" value="TET5"/>
</dbReference>
<evidence type="ECO:0000313" key="6">
    <source>
        <dbReference type="RefSeq" id="XP_013392373.1"/>
    </source>
</evidence>
<dbReference type="PANTHER" id="PTHR12974:SF36">
    <property type="entry name" value="POLYNUCLEOTIDE ADENYLYLTRANSFERASE"/>
    <property type="match status" value="1"/>
</dbReference>
<keyword evidence="3" id="KW-0808">Transferase</keyword>
<evidence type="ECO:0000313" key="5">
    <source>
        <dbReference type="Proteomes" id="UP000085678"/>
    </source>
</evidence>
<protein>
    <recommendedName>
        <fullName evidence="2">polynucleotide adenylyltransferase</fullName>
        <ecNumber evidence="2">2.7.7.19</ecNumber>
    </recommendedName>
</protein>
<dbReference type="STRING" id="7574.A0A1S3I2A0"/>
<evidence type="ECO:0000256" key="4">
    <source>
        <dbReference type="ARBA" id="ARBA00047933"/>
    </source>
</evidence>
<evidence type="ECO:0000256" key="2">
    <source>
        <dbReference type="ARBA" id="ARBA00012388"/>
    </source>
</evidence>
<dbReference type="KEGG" id="lak:106160344"/>
<organism evidence="5 6">
    <name type="scientific">Lingula anatina</name>
    <name type="common">Brachiopod</name>
    <name type="synonym">Lingula unguis</name>
    <dbReference type="NCBI Taxonomy" id="7574"/>
    <lineage>
        <taxon>Eukaryota</taxon>
        <taxon>Metazoa</taxon>
        <taxon>Spiralia</taxon>
        <taxon>Lophotrochozoa</taxon>
        <taxon>Brachiopoda</taxon>
        <taxon>Linguliformea</taxon>
        <taxon>Lingulata</taxon>
        <taxon>Lingulida</taxon>
        <taxon>Linguloidea</taxon>
        <taxon>Lingulidae</taxon>
        <taxon>Lingula</taxon>
    </lineage>
</organism>
<dbReference type="PANTHER" id="PTHR12974">
    <property type="entry name" value="PRION-LIKE- Q/N-RICH -DOMAIN-BEARING PROTEIN PROTEIN 44"/>
    <property type="match status" value="1"/>
</dbReference>
<dbReference type="RefSeq" id="XP_013392373.1">
    <property type="nucleotide sequence ID" value="XM_013536919.1"/>
</dbReference>
<gene>
    <name evidence="6" type="primary">LOC106160344</name>
</gene>
<comment type="similarity">
    <text evidence="1">Belongs to the TENT family.</text>
</comment>
<dbReference type="GO" id="GO:1990817">
    <property type="term" value="F:poly(A) RNA polymerase activity"/>
    <property type="evidence" value="ECO:0007669"/>
    <property type="project" value="UniProtKB-EC"/>
</dbReference>
<dbReference type="GeneID" id="106160344"/>
<keyword evidence="5" id="KW-1185">Reference proteome</keyword>
<dbReference type="AlphaFoldDB" id="A0A1S3I2A0"/>
<proteinExistence type="inferred from homology"/>
<dbReference type="OrthoDB" id="10065073at2759"/>
<reference evidence="6" key="1">
    <citation type="submission" date="2025-08" db="UniProtKB">
        <authorList>
            <consortium name="RefSeq"/>
        </authorList>
    </citation>
    <scope>IDENTIFICATION</scope>
    <source>
        <tissue evidence="6">Gonads</tissue>
    </source>
</reference>
<dbReference type="Pfam" id="PF07984">
    <property type="entry name" value="NTP_transf_7"/>
    <property type="match status" value="1"/>
</dbReference>
<name>A0A1S3I2A0_LINAN</name>
<dbReference type="Proteomes" id="UP000085678">
    <property type="component" value="Unplaced"/>
</dbReference>
<dbReference type="InParanoid" id="A0A1S3I2A0"/>
<dbReference type="EC" id="2.7.7.19" evidence="2"/>
<comment type="catalytic activity">
    <reaction evidence="4">
        <text>RNA(n) + ATP = RNA(n)-3'-adenine ribonucleotide + diphosphate</text>
        <dbReference type="Rhea" id="RHEA:11332"/>
        <dbReference type="Rhea" id="RHEA-COMP:14527"/>
        <dbReference type="Rhea" id="RHEA-COMP:17347"/>
        <dbReference type="ChEBI" id="CHEBI:30616"/>
        <dbReference type="ChEBI" id="CHEBI:33019"/>
        <dbReference type="ChEBI" id="CHEBI:140395"/>
        <dbReference type="ChEBI" id="CHEBI:173115"/>
        <dbReference type="EC" id="2.7.7.19"/>
    </reaction>
    <physiologicalReaction direction="left-to-right" evidence="4">
        <dbReference type="Rhea" id="RHEA:11333"/>
    </physiologicalReaction>
</comment>
<dbReference type="GO" id="GO:0003723">
    <property type="term" value="F:RNA binding"/>
    <property type="evidence" value="ECO:0007669"/>
    <property type="project" value="TreeGrafter"/>
</dbReference>
<accession>A0A1S3I2A0</accession>
<evidence type="ECO:0000256" key="1">
    <source>
        <dbReference type="ARBA" id="ARBA00007631"/>
    </source>
</evidence>
<sequence>MSKPPSIQGLTMASEVSSSQAVLFFEQLRRLNEVMENEIPIHGRGNFPTLDIKLKDLVKMVRDKLKADGVHIRDIRLNGGAASYVIGRSENGQIYSDLDLIFGVDMGTTNDMQKTKHAVLDCLLDFLPEGVNKEKMSTCSLKEAYVQKMVKVCNHSDRWSLISLSNNKGKNVELKFVDTMKRQYEFSVDSFQIYLDSLLKFYEISSTSGEEVGMSENFYPTVIAESVYGNFNEALYHLNKKLIATNKPEEIRGGGLMKYCFLQVRGYRPAKMEEVGAMQRYMCSRFFIDFSDITQQEQKLANYLTNHFNGDDTMQYEYLQKLYKVIDESTICLMGHERRQTLNLIQQMAYEVLVNQERKARNKHIQMQQFDMQNDLIVDQVFYGPYTNYYGYNNYVPSQSSFPVMCPACSQHVPC</sequence>
<evidence type="ECO:0000256" key="3">
    <source>
        <dbReference type="ARBA" id="ARBA00022679"/>
    </source>
</evidence>